<dbReference type="PANTHER" id="PTHR40050">
    <property type="entry name" value="INNER SPORE COAT PROTEIN H"/>
    <property type="match status" value="1"/>
</dbReference>
<name>A0ABT9BBV7_9BACT</name>
<evidence type="ECO:0000256" key="1">
    <source>
        <dbReference type="SAM" id="SignalP"/>
    </source>
</evidence>
<dbReference type="RefSeq" id="WP_305006989.1">
    <property type="nucleotide sequence ID" value="NZ_JAUQSY010000008.1"/>
</dbReference>
<evidence type="ECO:0000313" key="3">
    <source>
        <dbReference type="Proteomes" id="UP001176429"/>
    </source>
</evidence>
<keyword evidence="2" id="KW-0808">Transferase</keyword>
<proteinExistence type="predicted"/>
<protein>
    <submittedName>
        <fullName evidence="2">CotH kinase family protein</fullName>
    </submittedName>
</protein>
<dbReference type="InterPro" id="IPR014867">
    <property type="entry name" value="Spore_coat_CotH_CotH2/3/7"/>
</dbReference>
<accession>A0ABT9BBV7</accession>
<organism evidence="2 3">
    <name type="scientific">Hymenobacter aranciens</name>
    <dbReference type="NCBI Taxonomy" id="3063996"/>
    <lineage>
        <taxon>Bacteria</taxon>
        <taxon>Pseudomonadati</taxon>
        <taxon>Bacteroidota</taxon>
        <taxon>Cytophagia</taxon>
        <taxon>Cytophagales</taxon>
        <taxon>Hymenobacteraceae</taxon>
        <taxon>Hymenobacter</taxon>
    </lineage>
</organism>
<dbReference type="GO" id="GO:0016301">
    <property type="term" value="F:kinase activity"/>
    <property type="evidence" value="ECO:0007669"/>
    <property type="project" value="UniProtKB-KW"/>
</dbReference>
<keyword evidence="3" id="KW-1185">Reference proteome</keyword>
<dbReference type="Pfam" id="PF08757">
    <property type="entry name" value="CotH"/>
    <property type="match status" value="1"/>
</dbReference>
<feature type="signal peptide" evidence="1">
    <location>
        <begin position="1"/>
        <end position="21"/>
    </location>
</feature>
<keyword evidence="1" id="KW-0732">Signal</keyword>
<dbReference type="EMBL" id="JAUQSY010000008">
    <property type="protein sequence ID" value="MDO7875672.1"/>
    <property type="molecule type" value="Genomic_DNA"/>
</dbReference>
<gene>
    <name evidence="2" type="ORF">Q5H93_13085</name>
</gene>
<reference evidence="2" key="1">
    <citation type="submission" date="2023-07" db="EMBL/GenBank/DDBJ databases">
        <authorList>
            <person name="Kim M.K."/>
        </authorList>
    </citation>
    <scope>NUCLEOTIDE SEQUENCE</scope>
    <source>
        <strain evidence="2">ASUV-10-1</strain>
    </source>
</reference>
<keyword evidence="2" id="KW-0418">Kinase</keyword>
<dbReference type="Proteomes" id="UP001176429">
    <property type="component" value="Unassembled WGS sequence"/>
</dbReference>
<dbReference type="PANTHER" id="PTHR40050:SF1">
    <property type="entry name" value="INNER SPORE COAT PROTEIN H"/>
    <property type="match status" value="1"/>
</dbReference>
<sequence length="545" mass="60577">MKKLLLLLTALLAGRAGTAQTTVPFTSSNLPIVVINTGGRTIPDDPKIDAYMGIINHPGGLRNRLGDPYDDYHNKIGIELRGSSSQSFPQKQYSIESRDVNNAEKDTVVMGMPEENAWILYAPYNDKTCMRNVLSYHIANRTGHYASRTRYCELVLNGQYQGIYVMMEKIKRDAARVNIKKIDPVDTTGNKLTGGYIFKIDKPTGTGGNDGWDSRFRSSGNKTIRFLYESPTSDDLHPKQATYLQAYVDSAETALNGASFANPATGYAKYIDVNSFIDYFLLNEVSKNVDGLRLSTFLYKNRRSDGGKLVAGPAWDYNLAWWNADYCAGDFETGWAYNFNSVCRSDANHVPFWWARLLQDPTYANALKCRWTALRHTTLHLDTLNAFVDANAARLNESQARHFQAWPILGTYTWPNPQPIPNSYAGEIAALKRWLRLRLAWLDANMPGTCTTTATVAATTPSTATIAPNPFDRDPLLTLALAAPAAVQVETFDLTGRRVARTDWGHLPAGSIERPLDGLRTLPAGLYVLRVTIGAEVLTLKAVRQ</sequence>
<evidence type="ECO:0000313" key="2">
    <source>
        <dbReference type="EMBL" id="MDO7875672.1"/>
    </source>
</evidence>
<feature type="chain" id="PRO_5047061427" evidence="1">
    <location>
        <begin position="22"/>
        <end position="545"/>
    </location>
</feature>
<comment type="caution">
    <text evidence="2">The sequence shown here is derived from an EMBL/GenBank/DDBJ whole genome shotgun (WGS) entry which is preliminary data.</text>
</comment>